<protein>
    <submittedName>
        <fullName evidence="2">Uncharacterized protein</fullName>
    </submittedName>
</protein>
<organism evidence="2 3">
    <name type="scientific">Microbacterium oleivorans</name>
    <dbReference type="NCBI Taxonomy" id="273677"/>
    <lineage>
        <taxon>Bacteria</taxon>
        <taxon>Bacillati</taxon>
        <taxon>Actinomycetota</taxon>
        <taxon>Actinomycetes</taxon>
        <taxon>Micrococcales</taxon>
        <taxon>Microbacteriaceae</taxon>
        <taxon>Microbacterium</taxon>
    </lineage>
</organism>
<accession>A0A177K7L3</accession>
<dbReference type="RefSeq" id="WP_064003809.1">
    <property type="nucleotide sequence ID" value="NZ_JBEYBI010000010.1"/>
</dbReference>
<dbReference type="Proteomes" id="UP000076998">
    <property type="component" value="Unassembled WGS sequence"/>
</dbReference>
<reference evidence="2 3" key="1">
    <citation type="submission" date="2016-02" db="EMBL/GenBank/DDBJ databases">
        <authorList>
            <person name="Wen L."/>
            <person name="He K."/>
            <person name="Yang H."/>
        </authorList>
    </citation>
    <scope>NUCLEOTIDE SEQUENCE [LARGE SCALE GENOMIC DNA]</scope>
    <source>
        <strain evidence="2 3">CD11_3</strain>
    </source>
</reference>
<feature type="region of interest" description="Disordered" evidence="1">
    <location>
        <begin position="1"/>
        <end position="23"/>
    </location>
</feature>
<proteinExistence type="predicted"/>
<comment type="caution">
    <text evidence="2">The sequence shown here is derived from an EMBL/GenBank/DDBJ whole genome shotgun (WGS) entry which is preliminary data.</text>
</comment>
<evidence type="ECO:0000313" key="2">
    <source>
        <dbReference type="EMBL" id="OAH49036.1"/>
    </source>
</evidence>
<dbReference type="AlphaFoldDB" id="A0A177K7L3"/>
<gene>
    <name evidence="2" type="ORF">AYL44_13600</name>
</gene>
<dbReference type="OrthoDB" id="5079014at2"/>
<sequence>MSDAIDPREGVQSGPSMSQNPADAAQKIDGIIVQCQADLAGQEGADVRLLLERRLQDAGLTLSDEEMTAAVARLGA</sequence>
<evidence type="ECO:0000256" key="1">
    <source>
        <dbReference type="SAM" id="MobiDB-lite"/>
    </source>
</evidence>
<evidence type="ECO:0000313" key="3">
    <source>
        <dbReference type="Proteomes" id="UP000076998"/>
    </source>
</evidence>
<dbReference type="EMBL" id="LSTV01000005">
    <property type="protein sequence ID" value="OAH49036.1"/>
    <property type="molecule type" value="Genomic_DNA"/>
</dbReference>
<name>A0A177K7L3_9MICO</name>